<dbReference type="RefSeq" id="WP_234513446.1">
    <property type="nucleotide sequence ID" value="NZ_BAAAUF010000010.1"/>
</dbReference>
<comment type="caution">
    <text evidence="2">The sequence shown here is derived from an EMBL/GenBank/DDBJ whole genome shotgun (WGS) entry which is preliminary data.</text>
</comment>
<dbReference type="EMBL" id="BAAAUF010000010">
    <property type="protein sequence ID" value="GAA3033250.1"/>
    <property type="molecule type" value="Genomic_DNA"/>
</dbReference>
<name>A0ABP6L9Y9_9ACTN</name>
<gene>
    <name evidence="2" type="ORF">GCM10010448_14210</name>
</gene>
<evidence type="ECO:0000313" key="3">
    <source>
        <dbReference type="Proteomes" id="UP001501532"/>
    </source>
</evidence>
<organism evidence="2 3">
    <name type="scientific">Streptomyces glomeratus</name>
    <dbReference type="NCBI Taxonomy" id="284452"/>
    <lineage>
        <taxon>Bacteria</taxon>
        <taxon>Bacillati</taxon>
        <taxon>Actinomycetota</taxon>
        <taxon>Actinomycetes</taxon>
        <taxon>Kitasatosporales</taxon>
        <taxon>Streptomycetaceae</taxon>
        <taxon>Streptomyces</taxon>
    </lineage>
</organism>
<feature type="compositionally biased region" description="Gly residues" evidence="1">
    <location>
        <begin position="244"/>
        <end position="259"/>
    </location>
</feature>
<reference evidence="3" key="1">
    <citation type="journal article" date="2019" name="Int. J. Syst. Evol. Microbiol.">
        <title>The Global Catalogue of Microorganisms (GCM) 10K type strain sequencing project: providing services to taxonomists for standard genome sequencing and annotation.</title>
        <authorList>
            <consortium name="The Broad Institute Genomics Platform"/>
            <consortium name="The Broad Institute Genome Sequencing Center for Infectious Disease"/>
            <person name="Wu L."/>
            <person name="Ma J."/>
        </authorList>
    </citation>
    <scope>NUCLEOTIDE SEQUENCE [LARGE SCALE GENOMIC DNA]</scope>
    <source>
        <strain evidence="3">JCM 9091</strain>
    </source>
</reference>
<keyword evidence="3" id="KW-1185">Reference proteome</keyword>
<proteinExistence type="predicted"/>
<feature type="region of interest" description="Disordered" evidence="1">
    <location>
        <begin position="244"/>
        <end position="295"/>
    </location>
</feature>
<evidence type="ECO:0008006" key="4">
    <source>
        <dbReference type="Google" id="ProtNLM"/>
    </source>
</evidence>
<dbReference type="Proteomes" id="UP001501532">
    <property type="component" value="Unassembled WGS sequence"/>
</dbReference>
<evidence type="ECO:0000256" key="1">
    <source>
        <dbReference type="SAM" id="MobiDB-lite"/>
    </source>
</evidence>
<accession>A0ABP6L9Y9</accession>
<evidence type="ECO:0000313" key="2">
    <source>
        <dbReference type="EMBL" id="GAA3033250.1"/>
    </source>
</evidence>
<protein>
    <recommendedName>
        <fullName evidence="4">Secreted protein</fullName>
    </recommendedName>
</protein>
<sequence>MQGEIVGTLITTVGVLGAAALARERGNRRSHKDYREPLMALSAYCGQVRAVARAAVTDCQEALELLRRASAPVERTAGERDRLFREKAENARPDEQVAESLRAELRSYEEGIHTFLRTLGKLGERIDALARTPSPRQIAQVRRRDLPGLEAALVALDATFERCRDSYFQRFADYLRGRGQRRLREQADRQYRRFAQGVGTITFGYAPAEERGDDAGAAGVPAPGVAGAPPCGYCIWRCPHAPGQGGTPAPGQDDGGPGDRNGTRSPLPTGLVGPRGEAEPPGGRASAQGRTGARV</sequence>